<comment type="caution">
    <text evidence="2">The sequence shown here is derived from an EMBL/GenBank/DDBJ whole genome shotgun (WGS) entry which is preliminary data.</text>
</comment>
<accession>A0A8T2MPR2</accession>
<feature type="compositionally biased region" description="Acidic residues" evidence="1">
    <location>
        <begin position="453"/>
        <end position="463"/>
    </location>
</feature>
<evidence type="ECO:0000313" key="3">
    <source>
        <dbReference type="Proteomes" id="UP000824540"/>
    </source>
</evidence>
<sequence>MRSSQAPAVATKRPSHDGHRHLATPTNRDHTPMITRSPIWAAEKPARELHPQPSKQPPRPVYPLRKPTPTMVNDYMPAPPRLFPHTFSLCSQLCACTPDWLEHQNTARHIESSGILRKKYSFWSPNPRCSSSPPPVGRGRGQRSGPRSPQRGHRRRAGSPCSFKPRPDKLYRRSPTLPHSPHRPTSCSRPQPCPSSAERFAKKLLPATGLSSDGNRSTKSRSSCTSCSPSSSSLCSSSARCRSSTATKPSSSIGSTAAPPTSSVVNGTSDPKKCVVLITGLPELGCSKEDLSRLAMPFGVPSEMVKVYSCLPVRLGGCELSMRVLHQSTDTQSPCPLTSDLSPHHPSLQALGEADEACDAVDFDLSGDEFVTVDVVGEVVEECLMGCSPAPPSPAPPTGAQTPPPDPERREAGETLVTLDEVGRVDGHMLLLSVMEEEEGPEHKPNPFVPEEGGTEQTEEEEGEIKSPRTAPPAAPAESPESCGGGGPGYMELVTVDQVGEVEEQHGEEDEGADGKRKGEEGEILTERVEVMTQHTSRGRCLQGRDDQGKGRCEYRMQKSLRTEQGVGQRAGQGAGQRTEQGAGQVACSAPLFPHDFQMPPFSPDSPIEVPAEVEG</sequence>
<protein>
    <submittedName>
        <fullName evidence="2">Uncharacterized protein</fullName>
    </submittedName>
</protein>
<gene>
    <name evidence="2" type="ORF">JZ751_025540</name>
</gene>
<feature type="region of interest" description="Disordered" evidence="1">
    <location>
        <begin position="559"/>
        <end position="616"/>
    </location>
</feature>
<feature type="region of interest" description="Disordered" evidence="1">
    <location>
        <begin position="126"/>
        <end position="268"/>
    </location>
</feature>
<name>A0A8T2MPR2_9TELE</name>
<evidence type="ECO:0000256" key="1">
    <source>
        <dbReference type="SAM" id="MobiDB-lite"/>
    </source>
</evidence>
<feature type="compositionally biased region" description="Acidic residues" evidence="1">
    <location>
        <begin position="503"/>
        <end position="512"/>
    </location>
</feature>
<dbReference type="EMBL" id="JAFBMS010000626">
    <property type="protein sequence ID" value="KAG9330389.1"/>
    <property type="molecule type" value="Genomic_DNA"/>
</dbReference>
<feature type="region of interest" description="Disordered" evidence="1">
    <location>
        <begin position="1"/>
        <end position="34"/>
    </location>
</feature>
<feature type="compositionally biased region" description="Pro residues" evidence="1">
    <location>
        <begin position="389"/>
        <end position="405"/>
    </location>
</feature>
<feature type="compositionally biased region" description="Polar residues" evidence="1">
    <location>
        <begin position="248"/>
        <end position="268"/>
    </location>
</feature>
<feature type="compositionally biased region" description="Basic and acidic residues" evidence="1">
    <location>
        <begin position="513"/>
        <end position="523"/>
    </location>
</feature>
<feature type="region of interest" description="Disordered" evidence="1">
    <location>
        <begin position="503"/>
        <end position="523"/>
    </location>
</feature>
<proteinExistence type="predicted"/>
<feature type="region of interest" description="Disordered" evidence="1">
    <location>
        <begin position="436"/>
        <end position="491"/>
    </location>
</feature>
<dbReference type="OrthoDB" id="10072641at2759"/>
<feature type="compositionally biased region" description="Low complexity" evidence="1">
    <location>
        <begin position="220"/>
        <end position="247"/>
    </location>
</feature>
<evidence type="ECO:0000313" key="2">
    <source>
        <dbReference type="EMBL" id="KAG9330389.1"/>
    </source>
</evidence>
<dbReference type="Proteomes" id="UP000824540">
    <property type="component" value="Unassembled WGS sequence"/>
</dbReference>
<feature type="compositionally biased region" description="Low complexity" evidence="1">
    <location>
        <begin position="576"/>
        <end position="585"/>
    </location>
</feature>
<feature type="region of interest" description="Disordered" evidence="1">
    <location>
        <begin position="387"/>
        <end position="410"/>
    </location>
</feature>
<reference evidence="2" key="1">
    <citation type="thesis" date="2021" institute="BYU ScholarsArchive" country="Provo, UT, USA">
        <title>Applications of and Algorithms for Genome Assembly and Genomic Analyses with an Emphasis on Marine Teleosts.</title>
        <authorList>
            <person name="Pickett B.D."/>
        </authorList>
    </citation>
    <scope>NUCLEOTIDE SEQUENCE</scope>
    <source>
        <strain evidence="2">HI-2016</strain>
    </source>
</reference>
<dbReference type="AlphaFoldDB" id="A0A8T2MPR2"/>
<organism evidence="2 3">
    <name type="scientific">Albula glossodonta</name>
    <name type="common">roundjaw bonefish</name>
    <dbReference type="NCBI Taxonomy" id="121402"/>
    <lineage>
        <taxon>Eukaryota</taxon>
        <taxon>Metazoa</taxon>
        <taxon>Chordata</taxon>
        <taxon>Craniata</taxon>
        <taxon>Vertebrata</taxon>
        <taxon>Euteleostomi</taxon>
        <taxon>Actinopterygii</taxon>
        <taxon>Neopterygii</taxon>
        <taxon>Teleostei</taxon>
        <taxon>Albuliformes</taxon>
        <taxon>Albulidae</taxon>
        <taxon>Albula</taxon>
    </lineage>
</organism>
<keyword evidence="3" id="KW-1185">Reference proteome</keyword>